<comment type="caution">
    <text evidence="11">The sequence shown here is derived from an EMBL/GenBank/DDBJ whole genome shotgun (WGS) entry which is preliminary data.</text>
</comment>
<dbReference type="PIRSF" id="PIRSF001549">
    <property type="entry name" value="His-tRNA_synth"/>
    <property type="match status" value="1"/>
</dbReference>
<dbReference type="EMBL" id="JAAMFK010000001">
    <property type="protein sequence ID" value="MBS9338087.1"/>
    <property type="molecule type" value="Genomic_DNA"/>
</dbReference>
<gene>
    <name evidence="9" type="primary">hisS</name>
    <name evidence="11" type="ORF">G6R29_00350</name>
</gene>
<evidence type="ECO:0000313" key="12">
    <source>
        <dbReference type="Proteomes" id="UP001519504"/>
    </source>
</evidence>
<comment type="catalytic activity">
    <reaction evidence="8 9">
        <text>tRNA(His) + L-histidine + ATP = L-histidyl-tRNA(His) + AMP + diphosphate + H(+)</text>
        <dbReference type="Rhea" id="RHEA:17313"/>
        <dbReference type="Rhea" id="RHEA-COMP:9665"/>
        <dbReference type="Rhea" id="RHEA-COMP:9689"/>
        <dbReference type="ChEBI" id="CHEBI:15378"/>
        <dbReference type="ChEBI" id="CHEBI:30616"/>
        <dbReference type="ChEBI" id="CHEBI:33019"/>
        <dbReference type="ChEBI" id="CHEBI:57595"/>
        <dbReference type="ChEBI" id="CHEBI:78442"/>
        <dbReference type="ChEBI" id="CHEBI:78527"/>
        <dbReference type="ChEBI" id="CHEBI:456215"/>
        <dbReference type="EC" id="6.1.1.21"/>
    </reaction>
</comment>
<dbReference type="NCBIfam" id="TIGR00442">
    <property type="entry name" value="hisS"/>
    <property type="match status" value="1"/>
</dbReference>
<proteinExistence type="inferred from homology"/>
<dbReference type="InterPro" id="IPR004154">
    <property type="entry name" value="Anticodon-bd"/>
</dbReference>
<dbReference type="InterPro" id="IPR041715">
    <property type="entry name" value="HisRS-like_core"/>
</dbReference>
<comment type="similarity">
    <text evidence="1 9">Belongs to the class-II aminoacyl-tRNA synthetase family.</text>
</comment>
<dbReference type="Gene3D" id="3.40.50.800">
    <property type="entry name" value="Anticodon-binding domain"/>
    <property type="match status" value="1"/>
</dbReference>
<dbReference type="CDD" id="cd00859">
    <property type="entry name" value="HisRS_anticodon"/>
    <property type="match status" value="1"/>
</dbReference>
<comment type="subunit">
    <text evidence="9">Homodimer.</text>
</comment>
<keyword evidence="3 9" id="KW-0436">Ligase</keyword>
<dbReference type="PROSITE" id="PS50862">
    <property type="entry name" value="AA_TRNA_LIGASE_II"/>
    <property type="match status" value="1"/>
</dbReference>
<evidence type="ECO:0000256" key="5">
    <source>
        <dbReference type="ARBA" id="ARBA00022840"/>
    </source>
</evidence>
<dbReference type="CDD" id="cd00773">
    <property type="entry name" value="HisRS-like_core"/>
    <property type="match status" value="1"/>
</dbReference>
<name>A0ABS5QZ75_9LACO</name>
<evidence type="ECO:0000256" key="8">
    <source>
        <dbReference type="ARBA" id="ARBA00047639"/>
    </source>
</evidence>
<dbReference type="SUPFAM" id="SSF55681">
    <property type="entry name" value="Class II aaRS and biotin synthetases"/>
    <property type="match status" value="1"/>
</dbReference>
<dbReference type="Proteomes" id="UP001519504">
    <property type="component" value="Unassembled WGS sequence"/>
</dbReference>
<accession>A0ABS5QZ75</accession>
<dbReference type="InterPro" id="IPR036621">
    <property type="entry name" value="Anticodon-bd_dom_sf"/>
</dbReference>
<evidence type="ECO:0000256" key="4">
    <source>
        <dbReference type="ARBA" id="ARBA00022741"/>
    </source>
</evidence>
<evidence type="ECO:0000313" key="11">
    <source>
        <dbReference type="EMBL" id="MBS9338087.1"/>
    </source>
</evidence>
<dbReference type="HAMAP" id="MF_00127">
    <property type="entry name" value="His_tRNA_synth"/>
    <property type="match status" value="1"/>
</dbReference>
<evidence type="ECO:0000256" key="6">
    <source>
        <dbReference type="ARBA" id="ARBA00022917"/>
    </source>
</evidence>
<dbReference type="GO" id="GO:0004821">
    <property type="term" value="F:histidine-tRNA ligase activity"/>
    <property type="evidence" value="ECO:0007669"/>
    <property type="project" value="UniProtKB-EC"/>
</dbReference>
<dbReference type="SUPFAM" id="SSF52954">
    <property type="entry name" value="Class II aaRS ABD-related"/>
    <property type="match status" value="1"/>
</dbReference>
<dbReference type="InterPro" id="IPR015807">
    <property type="entry name" value="His-tRNA-ligase"/>
</dbReference>
<keyword evidence="7 9" id="KW-0030">Aminoacyl-tRNA synthetase</keyword>
<dbReference type="RefSeq" id="WP_213808374.1">
    <property type="nucleotide sequence ID" value="NZ_JAAMFK010000001.1"/>
</dbReference>
<reference evidence="11 12" key="1">
    <citation type="submission" date="2020-02" db="EMBL/GenBank/DDBJ databases">
        <title>Fructobacillus sp. isolated from paper mulberry of Taiwan.</title>
        <authorList>
            <person name="Lin S.-T."/>
        </authorList>
    </citation>
    <scope>NUCLEOTIDE SEQUENCE [LARGE SCALE GENOMIC DNA]</scope>
    <source>
        <strain evidence="11 12">M2-14</strain>
    </source>
</reference>
<evidence type="ECO:0000256" key="9">
    <source>
        <dbReference type="HAMAP-Rule" id="MF_00127"/>
    </source>
</evidence>
<organism evidence="11 12">
    <name type="scientific">Fructobacillus broussonetiae</name>
    <dbReference type="NCBI Taxonomy" id="2713173"/>
    <lineage>
        <taxon>Bacteria</taxon>
        <taxon>Bacillati</taxon>
        <taxon>Bacillota</taxon>
        <taxon>Bacilli</taxon>
        <taxon>Lactobacillales</taxon>
        <taxon>Lactobacillaceae</taxon>
        <taxon>Fructobacillus</taxon>
    </lineage>
</organism>
<keyword evidence="5 9" id="KW-0067">ATP-binding</keyword>
<dbReference type="Pfam" id="PF13393">
    <property type="entry name" value="tRNA-synt_His"/>
    <property type="match status" value="1"/>
</dbReference>
<dbReference type="InterPro" id="IPR004516">
    <property type="entry name" value="HisRS/HisZ"/>
</dbReference>
<evidence type="ECO:0000256" key="2">
    <source>
        <dbReference type="ARBA" id="ARBA00022490"/>
    </source>
</evidence>
<protein>
    <recommendedName>
        <fullName evidence="9">Histidine--tRNA ligase</fullName>
        <ecNumber evidence="9">6.1.1.21</ecNumber>
    </recommendedName>
    <alternativeName>
        <fullName evidence="9">Histidyl-tRNA synthetase</fullName>
        <shortName evidence="9">HisRS</shortName>
    </alternativeName>
</protein>
<dbReference type="InterPro" id="IPR006195">
    <property type="entry name" value="aa-tRNA-synth_II"/>
</dbReference>
<keyword evidence="6 9" id="KW-0648">Protein biosynthesis</keyword>
<evidence type="ECO:0000256" key="7">
    <source>
        <dbReference type="ARBA" id="ARBA00023146"/>
    </source>
</evidence>
<evidence type="ECO:0000256" key="3">
    <source>
        <dbReference type="ARBA" id="ARBA00022598"/>
    </source>
</evidence>
<dbReference type="Pfam" id="PF03129">
    <property type="entry name" value="HGTP_anticodon"/>
    <property type="match status" value="1"/>
</dbReference>
<dbReference type="Gene3D" id="3.30.930.10">
    <property type="entry name" value="Bira Bifunctional Protein, Domain 2"/>
    <property type="match status" value="1"/>
</dbReference>
<dbReference type="PANTHER" id="PTHR43707">
    <property type="entry name" value="HISTIDYL-TRNA SYNTHETASE"/>
    <property type="match status" value="1"/>
</dbReference>
<keyword evidence="12" id="KW-1185">Reference proteome</keyword>
<dbReference type="PANTHER" id="PTHR43707:SF1">
    <property type="entry name" value="HISTIDINE--TRNA LIGASE, MITOCHONDRIAL-RELATED"/>
    <property type="match status" value="1"/>
</dbReference>
<dbReference type="EC" id="6.1.1.21" evidence="9"/>
<comment type="subcellular location">
    <subcellularLocation>
        <location evidence="9">Cytoplasm</location>
    </subcellularLocation>
</comment>
<evidence type="ECO:0000256" key="1">
    <source>
        <dbReference type="ARBA" id="ARBA00008226"/>
    </source>
</evidence>
<feature type="domain" description="Aminoacyl-transfer RNA synthetases class-II family profile" evidence="10">
    <location>
        <begin position="11"/>
        <end position="330"/>
    </location>
</feature>
<dbReference type="InterPro" id="IPR045864">
    <property type="entry name" value="aa-tRNA-synth_II/BPL/LPL"/>
</dbReference>
<keyword evidence="2 9" id="KW-0963">Cytoplasm</keyword>
<sequence>MAKASFKKPKGTADLFDNQVLAWQKIEQQARLTFSRYGYGEIRTPIFESFDLFSRSAGDTSDVVTKEMYDFMDKGDRHMALRPEGTAGVVRAFVENKLFGPEHEKPYKTFYMGPMFRYERPQAGRFRQFHQIGVEAFGSTEPSLDAEVITMVVKFLSSLGLKDLKVALNTLGDQDSRKAYREALIDYLKPNFDKLSKDSQVRLEKNPLRVLDSKDENDQAIVEGAPTIFDYLSEESKAHFQAVQNYLDALGIEYEIDSNMVRGLDYYNNTIFEVMTTDPNLKGAATIAGGGRYSGLVEEFGGPETPGIGFGLGVERLIALLTAQDQLNLDEDGLDFYIAHIGDNSVLKTLELATNLRDLGYSADMDFENRSVKAQFKTANRRKARFVITIGDNEVESNEVKVKDMVTGSQADLNLAYVKEKMETVIAALSAEEEGK</sequence>
<dbReference type="InterPro" id="IPR033656">
    <property type="entry name" value="HisRS_anticodon"/>
</dbReference>
<evidence type="ECO:0000259" key="10">
    <source>
        <dbReference type="PROSITE" id="PS50862"/>
    </source>
</evidence>
<keyword evidence="4 9" id="KW-0547">Nucleotide-binding</keyword>